<evidence type="ECO:0000313" key="2">
    <source>
        <dbReference type="Proteomes" id="UP001305414"/>
    </source>
</evidence>
<sequence>MEWLFNKITQTIVKEIETYNRGMACVIVMSDEKPDRRAANVSFSTRKMDIVKRIHLVTTGRASCMILSLDTARDNCSHGD</sequence>
<accession>A0AAN7UV94</accession>
<organism evidence="1 2">
    <name type="scientific">Xylaria bambusicola</name>
    <dbReference type="NCBI Taxonomy" id="326684"/>
    <lineage>
        <taxon>Eukaryota</taxon>
        <taxon>Fungi</taxon>
        <taxon>Dikarya</taxon>
        <taxon>Ascomycota</taxon>
        <taxon>Pezizomycotina</taxon>
        <taxon>Sordariomycetes</taxon>
        <taxon>Xylariomycetidae</taxon>
        <taxon>Xylariales</taxon>
        <taxon>Xylariaceae</taxon>
        <taxon>Xylaria</taxon>
    </lineage>
</organism>
<proteinExistence type="predicted"/>
<protein>
    <submittedName>
        <fullName evidence="1">Uncharacterized protein</fullName>
    </submittedName>
</protein>
<keyword evidence="2" id="KW-1185">Reference proteome</keyword>
<dbReference type="EMBL" id="JAWHQM010000037">
    <property type="protein sequence ID" value="KAK5633903.1"/>
    <property type="molecule type" value="Genomic_DNA"/>
</dbReference>
<gene>
    <name evidence="1" type="ORF">RRF57_009617</name>
</gene>
<name>A0AAN7UV94_9PEZI</name>
<comment type="caution">
    <text evidence="1">The sequence shown here is derived from an EMBL/GenBank/DDBJ whole genome shotgun (WGS) entry which is preliminary data.</text>
</comment>
<dbReference type="AlphaFoldDB" id="A0AAN7UV94"/>
<reference evidence="1 2" key="1">
    <citation type="submission" date="2023-10" db="EMBL/GenBank/DDBJ databases">
        <title>Draft genome sequence of Xylaria bambusicola isolate GMP-LS, the root and basal stem rot pathogen of sugarcane in Indonesia.</title>
        <authorList>
            <person name="Selvaraj P."/>
            <person name="Muralishankar V."/>
            <person name="Muruganantham S."/>
            <person name="Sp S."/>
            <person name="Haryani S."/>
            <person name="Lau K.J.X."/>
            <person name="Naqvi N.I."/>
        </authorList>
    </citation>
    <scope>NUCLEOTIDE SEQUENCE [LARGE SCALE GENOMIC DNA]</scope>
    <source>
        <strain evidence="1">GMP-LS</strain>
    </source>
</reference>
<dbReference type="Proteomes" id="UP001305414">
    <property type="component" value="Unassembled WGS sequence"/>
</dbReference>
<evidence type="ECO:0000313" key="1">
    <source>
        <dbReference type="EMBL" id="KAK5633903.1"/>
    </source>
</evidence>